<evidence type="ECO:0000259" key="4">
    <source>
        <dbReference type="PROSITE" id="PS50932"/>
    </source>
</evidence>
<dbReference type="SMART" id="SM00354">
    <property type="entry name" value="HTH_LACI"/>
    <property type="match status" value="1"/>
</dbReference>
<proteinExistence type="predicted"/>
<reference evidence="5 6" key="1">
    <citation type="submission" date="2021-01" db="EMBL/GenBank/DDBJ databases">
        <title>Actinoplanes sp. nov. LDG1-01 isolated from lichen.</title>
        <authorList>
            <person name="Saeng-In P."/>
            <person name="Phongsopitanun W."/>
            <person name="Kanchanasin P."/>
            <person name="Yuki M."/>
            <person name="Kudo T."/>
            <person name="Ohkuma M."/>
            <person name="Tanasupawat S."/>
        </authorList>
    </citation>
    <scope>NUCLEOTIDE SEQUENCE [LARGE SCALE GENOMIC DNA]</scope>
    <source>
        <strain evidence="5 6">LDG1-01</strain>
    </source>
</reference>
<name>A0ABS1W664_9ACTN</name>
<dbReference type="PANTHER" id="PTHR30146:SF138">
    <property type="entry name" value="TRANSCRIPTIONAL REGULATORY PROTEIN"/>
    <property type="match status" value="1"/>
</dbReference>
<protein>
    <submittedName>
        <fullName evidence="5">LacI family DNA-binding transcriptional regulator</fullName>
    </submittedName>
</protein>
<evidence type="ECO:0000256" key="2">
    <source>
        <dbReference type="ARBA" id="ARBA00023125"/>
    </source>
</evidence>
<accession>A0ABS1W664</accession>
<dbReference type="PROSITE" id="PS50932">
    <property type="entry name" value="HTH_LACI_2"/>
    <property type="match status" value="1"/>
</dbReference>
<dbReference type="InterPro" id="IPR028082">
    <property type="entry name" value="Peripla_BP_I"/>
</dbReference>
<dbReference type="CDD" id="cd01392">
    <property type="entry name" value="HTH_LacI"/>
    <property type="match status" value="1"/>
</dbReference>
<sequence length="328" mass="34271">MQQRRRVTMADVARAAGVSPMTVSYTYNRPQRVSSETREAVLAAAARLGYGGPDPSARSLRYGATRTLGVVLGEHLTYAFDNPQAVEFLAGIAEVCADRGYGMLIVPTGAGPDDPDRVAAAAVDGYVMWTTTDDDPVLTAARGSGRPVIVHGGSFAIDNRAAARAVGLVVFAGARRPAVLSFPVDRARDTFVASGLMKAAYPVTRDRLEGYREAVVELGLDWSAVPVGVCRTNDSAEARRMMEQLLAEAPDIDAVAAMNDPMAHAAQIALPSARVAGWDDSALASSAGLTTVAQSLRAQGAACAAAALGEAAPSLEDSWHIVARASTD</sequence>
<dbReference type="InterPro" id="IPR001761">
    <property type="entry name" value="Peripla_BP/Lac1_sug-bd_dom"/>
</dbReference>
<dbReference type="SUPFAM" id="SSF53822">
    <property type="entry name" value="Periplasmic binding protein-like I"/>
    <property type="match status" value="1"/>
</dbReference>
<evidence type="ECO:0000313" key="6">
    <source>
        <dbReference type="Proteomes" id="UP000598996"/>
    </source>
</evidence>
<organism evidence="5 6">
    <name type="scientific">Paractinoplanes lichenicola</name>
    <dbReference type="NCBI Taxonomy" id="2802976"/>
    <lineage>
        <taxon>Bacteria</taxon>
        <taxon>Bacillati</taxon>
        <taxon>Actinomycetota</taxon>
        <taxon>Actinomycetes</taxon>
        <taxon>Micromonosporales</taxon>
        <taxon>Micromonosporaceae</taxon>
        <taxon>Paractinoplanes</taxon>
    </lineage>
</organism>
<dbReference type="Pfam" id="PF00356">
    <property type="entry name" value="LacI"/>
    <property type="match status" value="1"/>
</dbReference>
<dbReference type="InterPro" id="IPR000843">
    <property type="entry name" value="HTH_LacI"/>
</dbReference>
<dbReference type="Pfam" id="PF00532">
    <property type="entry name" value="Peripla_BP_1"/>
    <property type="match status" value="1"/>
</dbReference>
<dbReference type="Gene3D" id="3.40.50.2300">
    <property type="match status" value="2"/>
</dbReference>
<dbReference type="RefSeq" id="WP_203078771.1">
    <property type="nucleotide sequence ID" value="NZ_JAENHO010000028.1"/>
</dbReference>
<keyword evidence="3" id="KW-0804">Transcription</keyword>
<evidence type="ECO:0000313" key="5">
    <source>
        <dbReference type="EMBL" id="MBL7262229.1"/>
    </source>
</evidence>
<dbReference type="GO" id="GO:0003677">
    <property type="term" value="F:DNA binding"/>
    <property type="evidence" value="ECO:0007669"/>
    <property type="project" value="UniProtKB-KW"/>
</dbReference>
<keyword evidence="1" id="KW-0805">Transcription regulation</keyword>
<dbReference type="Proteomes" id="UP000598996">
    <property type="component" value="Unassembled WGS sequence"/>
</dbReference>
<dbReference type="PANTHER" id="PTHR30146">
    <property type="entry name" value="LACI-RELATED TRANSCRIPTIONAL REPRESSOR"/>
    <property type="match status" value="1"/>
</dbReference>
<keyword evidence="2 5" id="KW-0238">DNA-binding</keyword>
<comment type="caution">
    <text evidence="5">The sequence shown here is derived from an EMBL/GenBank/DDBJ whole genome shotgun (WGS) entry which is preliminary data.</text>
</comment>
<dbReference type="EMBL" id="JAENHO010000028">
    <property type="protein sequence ID" value="MBL7262229.1"/>
    <property type="molecule type" value="Genomic_DNA"/>
</dbReference>
<evidence type="ECO:0000256" key="3">
    <source>
        <dbReference type="ARBA" id="ARBA00023163"/>
    </source>
</evidence>
<dbReference type="InterPro" id="IPR010982">
    <property type="entry name" value="Lambda_DNA-bd_dom_sf"/>
</dbReference>
<keyword evidence="6" id="KW-1185">Reference proteome</keyword>
<feature type="domain" description="HTH lacI-type" evidence="4">
    <location>
        <begin position="7"/>
        <end position="62"/>
    </location>
</feature>
<gene>
    <name evidence="5" type="ORF">JKJ07_48970</name>
</gene>
<evidence type="ECO:0000256" key="1">
    <source>
        <dbReference type="ARBA" id="ARBA00023015"/>
    </source>
</evidence>
<dbReference type="Gene3D" id="1.10.260.40">
    <property type="entry name" value="lambda repressor-like DNA-binding domains"/>
    <property type="match status" value="1"/>
</dbReference>
<dbReference type="SUPFAM" id="SSF47413">
    <property type="entry name" value="lambda repressor-like DNA-binding domains"/>
    <property type="match status" value="1"/>
</dbReference>